<dbReference type="AlphaFoldDB" id="A0A7C1P103"/>
<evidence type="ECO:0000256" key="3">
    <source>
        <dbReference type="ARBA" id="ARBA00023274"/>
    </source>
</evidence>
<evidence type="ECO:0000256" key="1">
    <source>
        <dbReference type="ARBA" id="ARBA00006227"/>
    </source>
</evidence>
<dbReference type="InterPro" id="IPR005823">
    <property type="entry name" value="Ribosomal_uL13_bac-type"/>
</dbReference>
<evidence type="ECO:0000256" key="2">
    <source>
        <dbReference type="ARBA" id="ARBA00022980"/>
    </source>
</evidence>
<dbReference type="PIRSF" id="PIRSF002181">
    <property type="entry name" value="Ribosomal_L13"/>
    <property type="match status" value="1"/>
</dbReference>
<dbReference type="NCBIfam" id="NF005004">
    <property type="entry name" value="PRK06394.1"/>
    <property type="match status" value="1"/>
</dbReference>
<accession>A0A7C1P103</accession>
<comment type="function">
    <text evidence="4">This protein is one of the early assembly proteins of the 50S ribosomal subunit, although it is not seen to bind rRNA by itself. It is important during the early stages of 50S assembly.</text>
</comment>
<reference evidence="6" key="1">
    <citation type="journal article" date="2020" name="mSystems">
        <title>Genome- and Community-Level Interaction Insights into Carbon Utilization and Element Cycling Functions of Hydrothermarchaeota in Hydrothermal Sediment.</title>
        <authorList>
            <person name="Zhou Z."/>
            <person name="Liu Y."/>
            <person name="Xu W."/>
            <person name="Pan J."/>
            <person name="Luo Z.H."/>
            <person name="Li M."/>
        </authorList>
    </citation>
    <scope>NUCLEOTIDE SEQUENCE [LARGE SCALE GENOMIC DNA]</scope>
    <source>
        <strain evidence="7">SpSt-1125</strain>
        <strain evidence="6">SpSt-25</strain>
    </source>
</reference>
<dbReference type="GO" id="GO:0022625">
    <property type="term" value="C:cytosolic large ribosomal subunit"/>
    <property type="evidence" value="ECO:0007669"/>
    <property type="project" value="UniProtKB-UniRule"/>
</dbReference>
<evidence type="ECO:0000256" key="5">
    <source>
        <dbReference type="RuleBase" id="RU003877"/>
    </source>
</evidence>
<proteinExistence type="inferred from homology"/>
<evidence type="ECO:0000313" key="7">
    <source>
        <dbReference type="EMBL" id="HHP04381.1"/>
    </source>
</evidence>
<dbReference type="EMBL" id="DSKP01000063">
    <property type="protein sequence ID" value="HEB48506.1"/>
    <property type="molecule type" value="Genomic_DNA"/>
</dbReference>
<dbReference type="SUPFAM" id="SSF52161">
    <property type="entry name" value="Ribosomal protein L13"/>
    <property type="match status" value="1"/>
</dbReference>
<dbReference type="GO" id="GO:0006412">
    <property type="term" value="P:translation"/>
    <property type="evidence" value="ECO:0007669"/>
    <property type="project" value="UniProtKB-UniRule"/>
</dbReference>
<organism evidence="6">
    <name type="scientific">Thermofilum pendens</name>
    <dbReference type="NCBI Taxonomy" id="2269"/>
    <lineage>
        <taxon>Archaea</taxon>
        <taxon>Thermoproteota</taxon>
        <taxon>Thermoprotei</taxon>
        <taxon>Thermofilales</taxon>
        <taxon>Thermofilaceae</taxon>
        <taxon>Thermofilum</taxon>
    </lineage>
</organism>
<protein>
    <recommendedName>
        <fullName evidence="4">Large ribosomal subunit protein uL13</fullName>
    </recommendedName>
</protein>
<evidence type="ECO:0000313" key="6">
    <source>
        <dbReference type="EMBL" id="HEB48506.1"/>
    </source>
</evidence>
<dbReference type="PANTHER" id="PTHR11545:SF3">
    <property type="entry name" value="LARGE RIBOSOMAL SUBUNIT PROTEIN UL13"/>
    <property type="match status" value="1"/>
</dbReference>
<comment type="similarity">
    <text evidence="1 4 5">Belongs to the universal ribosomal protein uL13 family.</text>
</comment>
<dbReference type="InterPro" id="IPR005755">
    <property type="entry name" value="Ribosomal_uL13_euk/arc"/>
</dbReference>
<comment type="subunit">
    <text evidence="4">Part of the 50S ribosomal subunit.</text>
</comment>
<comment type="caution">
    <text evidence="6">The sequence shown here is derived from an EMBL/GenBank/DDBJ whole genome shotgun (WGS) entry which is preliminary data.</text>
</comment>
<keyword evidence="2 4" id="KW-0689">Ribosomal protein</keyword>
<gene>
    <name evidence="4" type="primary">rpl13</name>
    <name evidence="7" type="ORF">ENM88_01350</name>
    <name evidence="6" type="ORF">ENP77_01765</name>
</gene>
<dbReference type="GO" id="GO:0017148">
    <property type="term" value="P:negative regulation of translation"/>
    <property type="evidence" value="ECO:0007669"/>
    <property type="project" value="TreeGrafter"/>
</dbReference>
<dbReference type="PANTHER" id="PTHR11545">
    <property type="entry name" value="RIBOSOMAL PROTEIN L13"/>
    <property type="match status" value="1"/>
</dbReference>
<dbReference type="GO" id="GO:0003735">
    <property type="term" value="F:structural constituent of ribosome"/>
    <property type="evidence" value="ECO:0007669"/>
    <property type="project" value="UniProtKB-UniRule"/>
</dbReference>
<dbReference type="Pfam" id="PF00572">
    <property type="entry name" value="Ribosomal_L13"/>
    <property type="match status" value="1"/>
</dbReference>
<dbReference type="EMBL" id="DRZM01000045">
    <property type="protein sequence ID" value="HHP04381.1"/>
    <property type="molecule type" value="Genomic_DNA"/>
</dbReference>
<keyword evidence="3 4" id="KW-0687">Ribonucleoprotein</keyword>
<dbReference type="GO" id="GO:0003729">
    <property type="term" value="F:mRNA binding"/>
    <property type="evidence" value="ECO:0007669"/>
    <property type="project" value="TreeGrafter"/>
</dbReference>
<dbReference type="CDD" id="cd00392">
    <property type="entry name" value="Ribosomal_L13"/>
    <property type="match status" value="1"/>
</dbReference>
<dbReference type="PROSITE" id="PS00783">
    <property type="entry name" value="RIBOSOMAL_L13"/>
    <property type="match status" value="1"/>
</dbReference>
<name>A0A7C1P103_THEPE</name>
<dbReference type="HAMAP" id="MF_01366">
    <property type="entry name" value="Ribosomal_uL13"/>
    <property type="match status" value="1"/>
</dbReference>
<dbReference type="InterPro" id="IPR036899">
    <property type="entry name" value="Ribosomal_uL13_sf"/>
</dbReference>
<dbReference type="Gene3D" id="3.90.1180.10">
    <property type="entry name" value="Ribosomal protein L13"/>
    <property type="match status" value="1"/>
</dbReference>
<dbReference type="InterPro" id="IPR005822">
    <property type="entry name" value="Ribosomal_uL13"/>
</dbReference>
<sequence length="154" mass="17513">MWAVSSVLVIDGEGHVAGRLASAIAKKLLMGEKVVVVNAEKIVITGKPEAVFEKFYKRWAEWRTYYNPEKRGPKYPRMPDRLFKRMVRGMLPDKPKGREALRRLRVFIGVPREFANSPKVKIQDALFTNPYVSYVTLGELCRMLSQRSLGGEAG</sequence>
<dbReference type="NCBIfam" id="TIGR01077">
    <property type="entry name" value="L13_A_E"/>
    <property type="match status" value="1"/>
</dbReference>
<dbReference type="InterPro" id="IPR023563">
    <property type="entry name" value="Ribosomal_uL13_CS"/>
</dbReference>
<evidence type="ECO:0000256" key="4">
    <source>
        <dbReference type="HAMAP-Rule" id="MF_01366"/>
    </source>
</evidence>